<dbReference type="EMBL" id="CAEKDK010000001">
    <property type="protein sequence ID" value="CAB4267661.1"/>
    <property type="molecule type" value="Genomic_DNA"/>
</dbReference>
<name>A0A6J5TUJ3_PRUAR</name>
<gene>
    <name evidence="1" type="ORF">CURHAP_LOCUS10451</name>
    <name evidence="2" type="ORF">ORAREDHAP_LOCUS10138</name>
</gene>
<evidence type="ECO:0000313" key="3">
    <source>
        <dbReference type="Proteomes" id="UP000507222"/>
    </source>
</evidence>
<accession>A0A6J5TUJ3</accession>
<proteinExistence type="predicted"/>
<dbReference type="AlphaFoldDB" id="A0A6J5TUJ3"/>
<organism evidence="1 3">
    <name type="scientific">Prunus armeniaca</name>
    <name type="common">Apricot</name>
    <name type="synonym">Armeniaca vulgaris</name>
    <dbReference type="NCBI Taxonomy" id="36596"/>
    <lineage>
        <taxon>Eukaryota</taxon>
        <taxon>Viridiplantae</taxon>
        <taxon>Streptophyta</taxon>
        <taxon>Embryophyta</taxon>
        <taxon>Tracheophyta</taxon>
        <taxon>Spermatophyta</taxon>
        <taxon>Magnoliopsida</taxon>
        <taxon>eudicotyledons</taxon>
        <taxon>Gunneridae</taxon>
        <taxon>Pentapetalae</taxon>
        <taxon>rosids</taxon>
        <taxon>fabids</taxon>
        <taxon>Rosales</taxon>
        <taxon>Rosaceae</taxon>
        <taxon>Amygdaloideae</taxon>
        <taxon>Amygdaleae</taxon>
        <taxon>Prunus</taxon>
    </lineage>
</organism>
<evidence type="ECO:0000313" key="4">
    <source>
        <dbReference type="Proteomes" id="UP000507245"/>
    </source>
</evidence>
<reference evidence="1 3" key="2">
    <citation type="submission" date="2020-05" db="EMBL/GenBank/DDBJ databases">
        <authorList>
            <person name="Campoy J."/>
            <person name="Schneeberger K."/>
            <person name="Spophaly S."/>
        </authorList>
    </citation>
    <scope>NUCLEOTIDE SEQUENCE [LARGE SCALE GENOMIC DNA]</scope>
    <source>
        <strain evidence="1">PruArmRojPasFocal</strain>
    </source>
</reference>
<keyword evidence="4" id="KW-1185">Reference proteome</keyword>
<reference evidence="4" key="1">
    <citation type="journal article" date="2020" name="Genome Biol.">
        <title>Gamete binning: chromosome-level and haplotype-resolved genome assembly enabled by high-throughput single-cell sequencing of gamete genomes.</title>
        <authorList>
            <person name="Campoy J.A."/>
            <person name="Sun H."/>
            <person name="Goel M."/>
            <person name="Jiao W.-B."/>
            <person name="Folz-Donahue K."/>
            <person name="Wang N."/>
            <person name="Rubio M."/>
            <person name="Liu C."/>
            <person name="Kukat C."/>
            <person name="Ruiz D."/>
            <person name="Huettel B."/>
            <person name="Schneeberger K."/>
        </authorList>
    </citation>
    <scope>NUCLEOTIDE SEQUENCE [LARGE SCALE GENOMIC DNA]</scope>
    <source>
        <strain evidence="4">cv. Rojo Pasion</strain>
    </source>
</reference>
<dbReference type="EMBL" id="CAEKKB010000001">
    <property type="protein sequence ID" value="CAB4298016.1"/>
    <property type="molecule type" value="Genomic_DNA"/>
</dbReference>
<evidence type="ECO:0000313" key="1">
    <source>
        <dbReference type="EMBL" id="CAB4267661.1"/>
    </source>
</evidence>
<dbReference type="Proteomes" id="UP000507222">
    <property type="component" value="Unassembled WGS sequence"/>
</dbReference>
<sequence length="52" mass="5057">MDAGASIDALDPQGAHVSLLGAAIPVGILQGLLHPLSGNPYAILGPSPEALG</sequence>
<evidence type="ECO:0000313" key="2">
    <source>
        <dbReference type="EMBL" id="CAB4298016.1"/>
    </source>
</evidence>
<dbReference type="Proteomes" id="UP000507245">
    <property type="component" value="Unassembled WGS sequence"/>
</dbReference>
<protein>
    <submittedName>
        <fullName evidence="1">Uncharacterized protein</fullName>
    </submittedName>
</protein>